<dbReference type="InterPro" id="IPR013324">
    <property type="entry name" value="RNA_pol_sigma_r3/r4-like"/>
</dbReference>
<dbReference type="AlphaFoldDB" id="A0A0M2NJ96"/>
<feature type="domain" description="RNA polymerase sigma factor 70 region 4 type 2" evidence="1">
    <location>
        <begin position="82"/>
        <end position="132"/>
    </location>
</feature>
<sequence>MMKIINLRRYYQLDTDLFVEVEDEVAELLEKSLKADKAYDARVSYHNAYYSLDVGDGIEGKAIKPVESAEELYLKAVAVKELFDAINKLPEKQRMRLFRYYIEGMAETELAKKEGVVIPAISKSIKKGRKNLKKLLKKD</sequence>
<dbReference type="EMBL" id="LAYJ01000088">
    <property type="protein sequence ID" value="KKI51031.1"/>
    <property type="molecule type" value="Genomic_DNA"/>
</dbReference>
<gene>
    <name evidence="2" type="ORF">CHK_1418</name>
</gene>
<dbReference type="GO" id="GO:0006352">
    <property type="term" value="P:DNA-templated transcription initiation"/>
    <property type="evidence" value="ECO:0007669"/>
    <property type="project" value="InterPro"/>
</dbReference>
<reference evidence="2 3" key="1">
    <citation type="submission" date="2015-04" db="EMBL/GenBank/DDBJ databases">
        <title>Draft genome sequence of bacteremic isolate Catabacter hongkongensis type strain HKU16T.</title>
        <authorList>
            <person name="Lau S.K."/>
            <person name="Teng J.L."/>
            <person name="Huang Y."/>
            <person name="Curreem S.O."/>
            <person name="Tsui S.K."/>
            <person name="Woo P.C."/>
        </authorList>
    </citation>
    <scope>NUCLEOTIDE SEQUENCE [LARGE SCALE GENOMIC DNA]</scope>
    <source>
        <strain evidence="2 3">HKU16</strain>
    </source>
</reference>
<comment type="caution">
    <text evidence="2">The sequence shown here is derived from an EMBL/GenBank/DDBJ whole genome shotgun (WGS) entry which is preliminary data.</text>
</comment>
<proteinExistence type="predicted"/>
<dbReference type="SUPFAM" id="SSF88659">
    <property type="entry name" value="Sigma3 and sigma4 domains of RNA polymerase sigma factors"/>
    <property type="match status" value="1"/>
</dbReference>
<evidence type="ECO:0000259" key="1">
    <source>
        <dbReference type="Pfam" id="PF08281"/>
    </source>
</evidence>
<dbReference type="OrthoDB" id="9791844at2"/>
<name>A0A0M2NJ96_9FIRM</name>
<accession>A0A0M2NJ96</accession>
<dbReference type="Proteomes" id="UP000034076">
    <property type="component" value="Unassembled WGS sequence"/>
</dbReference>
<dbReference type="GO" id="GO:0016987">
    <property type="term" value="F:sigma factor activity"/>
    <property type="evidence" value="ECO:0007669"/>
    <property type="project" value="InterPro"/>
</dbReference>
<dbReference type="InterPro" id="IPR036388">
    <property type="entry name" value="WH-like_DNA-bd_sf"/>
</dbReference>
<dbReference type="Pfam" id="PF08281">
    <property type="entry name" value="Sigma70_r4_2"/>
    <property type="match status" value="1"/>
</dbReference>
<keyword evidence="3" id="KW-1185">Reference proteome</keyword>
<dbReference type="RefSeq" id="WP_131924725.1">
    <property type="nucleotide sequence ID" value="NZ_CAUERS010000152.1"/>
</dbReference>
<evidence type="ECO:0000313" key="2">
    <source>
        <dbReference type="EMBL" id="KKI51031.1"/>
    </source>
</evidence>
<dbReference type="GO" id="GO:0003677">
    <property type="term" value="F:DNA binding"/>
    <property type="evidence" value="ECO:0007669"/>
    <property type="project" value="InterPro"/>
</dbReference>
<organism evidence="2 3">
    <name type="scientific">Christensenella hongkongensis</name>
    <dbReference type="NCBI Taxonomy" id="270498"/>
    <lineage>
        <taxon>Bacteria</taxon>
        <taxon>Bacillati</taxon>
        <taxon>Bacillota</taxon>
        <taxon>Clostridia</taxon>
        <taxon>Christensenellales</taxon>
        <taxon>Christensenellaceae</taxon>
        <taxon>Christensenella</taxon>
    </lineage>
</organism>
<dbReference type="STRING" id="270498.CHK_1418"/>
<dbReference type="Gene3D" id="1.10.10.10">
    <property type="entry name" value="Winged helix-like DNA-binding domain superfamily/Winged helix DNA-binding domain"/>
    <property type="match status" value="1"/>
</dbReference>
<dbReference type="InterPro" id="IPR013249">
    <property type="entry name" value="RNA_pol_sigma70_r4_t2"/>
</dbReference>
<evidence type="ECO:0000313" key="3">
    <source>
        <dbReference type="Proteomes" id="UP000034076"/>
    </source>
</evidence>
<protein>
    <recommendedName>
        <fullName evidence="1">RNA polymerase sigma factor 70 region 4 type 2 domain-containing protein</fullName>
    </recommendedName>
</protein>